<dbReference type="AlphaFoldDB" id="A0A6V7H974"/>
<evidence type="ECO:0000313" key="2">
    <source>
        <dbReference type="Proteomes" id="UP000752696"/>
    </source>
</evidence>
<name>A0A6V7H974_9HYME</name>
<protein>
    <submittedName>
        <fullName evidence="1">Uncharacterized protein</fullName>
    </submittedName>
</protein>
<proteinExistence type="predicted"/>
<accession>A0A6V7H974</accession>
<reference evidence="1" key="1">
    <citation type="submission" date="2020-07" db="EMBL/GenBank/DDBJ databases">
        <authorList>
            <person name="Nazaruddin N."/>
        </authorList>
    </citation>
    <scope>NUCLEOTIDE SEQUENCE</scope>
</reference>
<dbReference type="EMBL" id="CAJDYZ010009144">
    <property type="protein sequence ID" value="CAD1476237.1"/>
    <property type="molecule type" value="Genomic_DNA"/>
</dbReference>
<comment type="caution">
    <text evidence="1">The sequence shown here is derived from an EMBL/GenBank/DDBJ whole genome shotgun (WGS) entry which is preliminary data.</text>
</comment>
<organism evidence="1 2">
    <name type="scientific">Heterotrigona itama</name>
    <dbReference type="NCBI Taxonomy" id="395501"/>
    <lineage>
        <taxon>Eukaryota</taxon>
        <taxon>Metazoa</taxon>
        <taxon>Ecdysozoa</taxon>
        <taxon>Arthropoda</taxon>
        <taxon>Hexapoda</taxon>
        <taxon>Insecta</taxon>
        <taxon>Pterygota</taxon>
        <taxon>Neoptera</taxon>
        <taxon>Endopterygota</taxon>
        <taxon>Hymenoptera</taxon>
        <taxon>Apocrita</taxon>
        <taxon>Aculeata</taxon>
        <taxon>Apoidea</taxon>
        <taxon>Anthophila</taxon>
        <taxon>Apidae</taxon>
        <taxon>Heterotrigona</taxon>
    </lineage>
</organism>
<sequence>MRAVIRSIFLSVLYKISIFPGKITLILYELEILINTLMRSVPSLWRRYWHILWIIWIEAGYPHTTLSFRSS</sequence>
<keyword evidence="2" id="KW-1185">Reference proteome</keyword>
<gene>
    <name evidence="1" type="ORF">MHI_LOCUS628898</name>
</gene>
<dbReference type="Proteomes" id="UP000752696">
    <property type="component" value="Unassembled WGS sequence"/>
</dbReference>
<evidence type="ECO:0000313" key="1">
    <source>
        <dbReference type="EMBL" id="CAD1476237.1"/>
    </source>
</evidence>